<evidence type="ECO:0000313" key="11">
    <source>
        <dbReference type="EMBL" id="GIM06380.1"/>
    </source>
</evidence>
<evidence type="ECO:0000313" key="12">
    <source>
        <dbReference type="Proteomes" id="UP000722791"/>
    </source>
</evidence>
<evidence type="ECO:0000256" key="1">
    <source>
        <dbReference type="ARBA" id="ARBA00001678"/>
    </source>
</evidence>
<organism evidence="11 12">
    <name type="scientific">Volvox reticuliferus</name>
    <dbReference type="NCBI Taxonomy" id="1737510"/>
    <lineage>
        <taxon>Eukaryota</taxon>
        <taxon>Viridiplantae</taxon>
        <taxon>Chlorophyta</taxon>
        <taxon>core chlorophytes</taxon>
        <taxon>Chlorophyceae</taxon>
        <taxon>CS clade</taxon>
        <taxon>Chlamydomonadales</taxon>
        <taxon>Volvocaceae</taxon>
        <taxon>Volvox</taxon>
    </lineage>
</organism>
<accession>A0A8J4GG05</accession>
<keyword evidence="5" id="KW-0964">Secreted</keyword>
<sequence>MQLVRVRGVRLLAGDRPFYFAGANCHYLMTHAADVNQRPLVTEVLDDASRLNLTVIRCWAFCDGTDEWNALHPEPGKFNETVLVGLDWLVQEAGRRGIRLLLALTNYWADYGGMPAYVRWRYGILDRTQHDYEKHPTSLFYTDPHCQAIFRRAVSTVVNRINSLTGVPYTQEPAILGWELANEPRCEGPDGNQVLQHWVASTADFVRELDPNHLITVGLEGFFGPSTPELMAHNPYESAARHGADFAAIFAHPSLDFASIHLYPDQWCPLDSSPMQLMSFMRTWIQGHATLCGEARLRKPLVLSEFGKRDPNSYHGRDCVYDVNRAAAFQEVLDCCRELALSGGPLVGVCAWLLAAKQYPDYDGYTLKLGTAVVPAPLGPERETEGELQPVVESRNTEGGRGATTRIAEGCQACNMGPFRGTDAAGTPMYPLPDKEELAVRLLRQYGEDMSQLCVHAAGMETGRGDWESGQRMAVAAQLGGGGAAEPAAGLNGGSGFLSEWLARCCGLPRKGSAGPP</sequence>
<keyword evidence="7" id="KW-0378">Hydrolase</keyword>
<dbReference type="SUPFAM" id="SSF51445">
    <property type="entry name" value="(Trans)glycosidases"/>
    <property type="match status" value="1"/>
</dbReference>
<dbReference type="InterPro" id="IPR001547">
    <property type="entry name" value="Glyco_hydro_5"/>
</dbReference>
<protein>
    <recommendedName>
        <fullName evidence="4">mannan endo-1,4-beta-mannosidase</fullName>
        <ecNumber evidence="4">3.2.1.78</ecNumber>
    </recommendedName>
</protein>
<keyword evidence="8" id="KW-0326">Glycosidase</keyword>
<comment type="caution">
    <text evidence="11">The sequence shown here is derived from an EMBL/GenBank/DDBJ whole genome shotgun (WGS) entry which is preliminary data.</text>
</comment>
<dbReference type="InterPro" id="IPR017853">
    <property type="entry name" value="GH"/>
</dbReference>
<comment type="similarity">
    <text evidence="3">Belongs to the glycosyl hydrolase 5 (cellulase A) family.</text>
</comment>
<dbReference type="EMBL" id="BNCQ01000021">
    <property type="protein sequence ID" value="GIM06380.1"/>
    <property type="molecule type" value="Genomic_DNA"/>
</dbReference>
<gene>
    <name evidence="11" type="ORF">Vretimale_10687</name>
</gene>
<dbReference type="PANTHER" id="PTHR31451:SF39">
    <property type="entry name" value="MANNAN ENDO-1,4-BETA-MANNOSIDASE 1"/>
    <property type="match status" value="1"/>
</dbReference>
<dbReference type="Pfam" id="PF26410">
    <property type="entry name" value="GH5_mannosidase"/>
    <property type="match status" value="1"/>
</dbReference>
<evidence type="ECO:0000256" key="8">
    <source>
        <dbReference type="ARBA" id="ARBA00023295"/>
    </source>
</evidence>
<evidence type="ECO:0000256" key="9">
    <source>
        <dbReference type="SAM" id="MobiDB-lite"/>
    </source>
</evidence>
<comment type="subcellular location">
    <subcellularLocation>
        <location evidence="2">Secreted</location>
    </subcellularLocation>
</comment>
<dbReference type="GO" id="GO:0016985">
    <property type="term" value="F:mannan endo-1,4-beta-mannosidase activity"/>
    <property type="evidence" value="ECO:0007669"/>
    <property type="project" value="UniProtKB-EC"/>
</dbReference>
<dbReference type="GO" id="GO:0005576">
    <property type="term" value="C:extracellular region"/>
    <property type="evidence" value="ECO:0007669"/>
    <property type="project" value="UniProtKB-SubCell"/>
</dbReference>
<evidence type="ECO:0000256" key="2">
    <source>
        <dbReference type="ARBA" id="ARBA00004613"/>
    </source>
</evidence>
<dbReference type="GO" id="GO:0000272">
    <property type="term" value="P:polysaccharide catabolic process"/>
    <property type="evidence" value="ECO:0007669"/>
    <property type="project" value="InterPro"/>
</dbReference>
<comment type="catalytic activity">
    <reaction evidence="1">
        <text>Random hydrolysis of (1-&gt;4)-beta-D-mannosidic linkages in mannans, galactomannans and glucomannans.</text>
        <dbReference type="EC" id="3.2.1.78"/>
    </reaction>
</comment>
<dbReference type="Gene3D" id="3.20.20.80">
    <property type="entry name" value="Glycosidases"/>
    <property type="match status" value="1"/>
</dbReference>
<name>A0A8J4GG05_9CHLO</name>
<evidence type="ECO:0000256" key="7">
    <source>
        <dbReference type="ARBA" id="ARBA00022801"/>
    </source>
</evidence>
<feature type="region of interest" description="Disordered" evidence="9">
    <location>
        <begin position="378"/>
        <end position="402"/>
    </location>
</feature>
<dbReference type="PROSITE" id="PS00659">
    <property type="entry name" value="GLYCOSYL_HYDROL_F5"/>
    <property type="match status" value="1"/>
</dbReference>
<evidence type="ECO:0000256" key="3">
    <source>
        <dbReference type="ARBA" id="ARBA00005641"/>
    </source>
</evidence>
<dbReference type="InterPro" id="IPR018087">
    <property type="entry name" value="Glyco_hydro_5_CS"/>
</dbReference>
<dbReference type="EC" id="3.2.1.78" evidence="4"/>
<proteinExistence type="inferred from homology"/>
<evidence type="ECO:0000256" key="5">
    <source>
        <dbReference type="ARBA" id="ARBA00022525"/>
    </source>
</evidence>
<feature type="domain" description="Glycoside hydrolase family 5" evidence="10">
    <location>
        <begin position="2"/>
        <end position="371"/>
    </location>
</feature>
<dbReference type="InterPro" id="IPR045053">
    <property type="entry name" value="MAN-like"/>
</dbReference>
<keyword evidence="6" id="KW-0732">Signal</keyword>
<dbReference type="Proteomes" id="UP000722791">
    <property type="component" value="Unassembled WGS sequence"/>
</dbReference>
<evidence type="ECO:0000256" key="6">
    <source>
        <dbReference type="ARBA" id="ARBA00022729"/>
    </source>
</evidence>
<evidence type="ECO:0000259" key="10">
    <source>
        <dbReference type="Pfam" id="PF26410"/>
    </source>
</evidence>
<evidence type="ECO:0000256" key="4">
    <source>
        <dbReference type="ARBA" id="ARBA00012706"/>
    </source>
</evidence>
<dbReference type="PANTHER" id="PTHR31451">
    <property type="match status" value="1"/>
</dbReference>
<dbReference type="AlphaFoldDB" id="A0A8J4GG05"/>
<reference evidence="11" key="1">
    <citation type="journal article" date="2021" name="Proc. Natl. Acad. Sci. U.S.A.">
        <title>Three genomes in the algal genus Volvox reveal the fate of a haploid sex-determining region after a transition to homothallism.</title>
        <authorList>
            <person name="Yamamoto K."/>
            <person name="Hamaji T."/>
            <person name="Kawai-Toyooka H."/>
            <person name="Matsuzaki R."/>
            <person name="Takahashi F."/>
            <person name="Nishimura Y."/>
            <person name="Kawachi M."/>
            <person name="Noguchi H."/>
            <person name="Minakuchi Y."/>
            <person name="Umen J.G."/>
            <person name="Toyoda A."/>
            <person name="Nozaki H."/>
        </authorList>
    </citation>
    <scope>NUCLEOTIDE SEQUENCE</scope>
    <source>
        <strain evidence="11">NIES-3785</strain>
    </source>
</reference>